<comment type="caution">
    <text evidence="1">The sequence shown here is derived from an EMBL/GenBank/DDBJ whole genome shotgun (WGS) entry which is preliminary data.</text>
</comment>
<protein>
    <submittedName>
        <fullName evidence="1">SRPBCC family protein</fullName>
    </submittedName>
</protein>
<dbReference type="Proteomes" id="UP001176883">
    <property type="component" value="Unassembled WGS sequence"/>
</dbReference>
<gene>
    <name evidence="1" type="ORF">Q4Q35_10710</name>
</gene>
<accession>A0ABT8WAZ2</accession>
<dbReference type="CDD" id="cd07821">
    <property type="entry name" value="PYR_PYL_RCAR_like"/>
    <property type="match status" value="1"/>
</dbReference>
<dbReference type="RefSeq" id="WP_303277967.1">
    <property type="nucleotide sequence ID" value="NZ_JAUOEK010000118.1"/>
</dbReference>
<keyword evidence="2" id="KW-1185">Reference proteome</keyword>
<dbReference type="Gene3D" id="3.30.530.20">
    <property type="match status" value="1"/>
</dbReference>
<proteinExistence type="predicted"/>
<evidence type="ECO:0000313" key="2">
    <source>
        <dbReference type="Proteomes" id="UP001176883"/>
    </source>
</evidence>
<dbReference type="SUPFAM" id="SSF55961">
    <property type="entry name" value="Bet v1-like"/>
    <property type="match status" value="1"/>
</dbReference>
<reference evidence="1" key="1">
    <citation type="submission" date="2023-07" db="EMBL/GenBank/DDBJ databases">
        <title>Two novel species in the genus Flavivirga.</title>
        <authorList>
            <person name="Kwon K."/>
        </authorList>
    </citation>
    <scope>NUCLEOTIDE SEQUENCE</scope>
    <source>
        <strain evidence="1">KCTC 52353</strain>
    </source>
</reference>
<sequence length="173" mass="20279">MNLKKMQVIDLTKTINASTDSLWNIMVTNFGNVANYTPTLYFSRYANELREVAGCERHCTLSSNGKKYLVERLDFVDKKNHTYRVKFKESSEPIDKELSFVQFTLTPINTSTTKIKTHMEYRTKPAFIGFLAKRQFIKIFRDMFIGLEHYEKSGEKINASIGNFKKIKKNYQY</sequence>
<dbReference type="InterPro" id="IPR023393">
    <property type="entry name" value="START-like_dom_sf"/>
</dbReference>
<name>A0ABT8WAZ2_9FLAO</name>
<organism evidence="1 2">
    <name type="scientific">Flavivirga aquimarina</name>
    <dbReference type="NCBI Taxonomy" id="2027862"/>
    <lineage>
        <taxon>Bacteria</taxon>
        <taxon>Pseudomonadati</taxon>
        <taxon>Bacteroidota</taxon>
        <taxon>Flavobacteriia</taxon>
        <taxon>Flavobacteriales</taxon>
        <taxon>Flavobacteriaceae</taxon>
        <taxon>Flavivirga</taxon>
    </lineage>
</organism>
<dbReference type="EMBL" id="JAUOEK010000118">
    <property type="protein sequence ID" value="MDO5970276.1"/>
    <property type="molecule type" value="Genomic_DNA"/>
</dbReference>
<evidence type="ECO:0000313" key="1">
    <source>
        <dbReference type="EMBL" id="MDO5970276.1"/>
    </source>
</evidence>